<dbReference type="InterPro" id="IPR000719">
    <property type="entry name" value="Prot_kinase_dom"/>
</dbReference>
<feature type="domain" description="Protein kinase" evidence="6">
    <location>
        <begin position="17"/>
        <end position="269"/>
    </location>
</feature>
<gene>
    <name evidence="7" type="ORF">SELMODRAFT_424201</name>
</gene>
<protein>
    <recommendedName>
        <fullName evidence="6">Protein kinase domain-containing protein</fullName>
    </recommendedName>
</protein>
<keyword evidence="3" id="KW-0547">Nucleotide-binding</keyword>
<dbReference type="Pfam" id="PF00069">
    <property type="entry name" value="Pkinase"/>
    <property type="match status" value="1"/>
</dbReference>
<dbReference type="OMA" id="MACEFGE"/>
<dbReference type="InParanoid" id="D8SP51"/>
<dbReference type="SUPFAM" id="SSF56112">
    <property type="entry name" value="Protein kinase-like (PK-like)"/>
    <property type="match status" value="1"/>
</dbReference>
<dbReference type="AlphaFoldDB" id="D8SP51"/>
<evidence type="ECO:0000256" key="5">
    <source>
        <dbReference type="ARBA" id="ARBA00022840"/>
    </source>
</evidence>
<dbReference type="SMART" id="SM00220">
    <property type="entry name" value="S_TKc"/>
    <property type="match status" value="1"/>
</dbReference>
<keyword evidence="5" id="KW-0067">ATP-binding</keyword>
<evidence type="ECO:0000256" key="4">
    <source>
        <dbReference type="ARBA" id="ARBA00022777"/>
    </source>
</evidence>
<dbReference type="Gramene" id="EFJ13718">
    <property type="protein sequence ID" value="EFJ13718"/>
    <property type="gene ID" value="SELMODRAFT_424201"/>
</dbReference>
<organism evidence="8">
    <name type="scientific">Selaginella moellendorffii</name>
    <name type="common">Spikemoss</name>
    <dbReference type="NCBI Taxonomy" id="88036"/>
    <lineage>
        <taxon>Eukaryota</taxon>
        <taxon>Viridiplantae</taxon>
        <taxon>Streptophyta</taxon>
        <taxon>Embryophyta</taxon>
        <taxon>Tracheophyta</taxon>
        <taxon>Lycopodiopsida</taxon>
        <taxon>Selaginellales</taxon>
        <taxon>Selaginellaceae</taxon>
        <taxon>Selaginella</taxon>
    </lineage>
</organism>
<keyword evidence="1" id="KW-0723">Serine/threonine-protein kinase</keyword>
<evidence type="ECO:0000259" key="6">
    <source>
        <dbReference type="PROSITE" id="PS50011"/>
    </source>
</evidence>
<dbReference type="GO" id="GO:0004674">
    <property type="term" value="F:protein serine/threonine kinase activity"/>
    <property type="evidence" value="ECO:0000318"/>
    <property type="project" value="GO_Central"/>
</dbReference>
<dbReference type="eggNOG" id="KOG0032">
    <property type="taxonomic scope" value="Eukaryota"/>
</dbReference>
<dbReference type="KEGG" id="smo:SELMODRAFT_424201"/>
<dbReference type="InterPro" id="IPR050205">
    <property type="entry name" value="CDPK_Ser/Thr_kinases"/>
</dbReference>
<evidence type="ECO:0000256" key="1">
    <source>
        <dbReference type="ARBA" id="ARBA00022527"/>
    </source>
</evidence>
<reference evidence="7 8" key="1">
    <citation type="journal article" date="2011" name="Science">
        <title>The Selaginella genome identifies genetic changes associated with the evolution of vascular plants.</title>
        <authorList>
            <person name="Banks J.A."/>
            <person name="Nishiyama T."/>
            <person name="Hasebe M."/>
            <person name="Bowman J.L."/>
            <person name="Gribskov M."/>
            <person name="dePamphilis C."/>
            <person name="Albert V.A."/>
            <person name="Aono N."/>
            <person name="Aoyama T."/>
            <person name="Ambrose B.A."/>
            <person name="Ashton N.W."/>
            <person name="Axtell M.J."/>
            <person name="Barker E."/>
            <person name="Barker M.S."/>
            <person name="Bennetzen J.L."/>
            <person name="Bonawitz N.D."/>
            <person name="Chapple C."/>
            <person name="Cheng C."/>
            <person name="Correa L.G."/>
            <person name="Dacre M."/>
            <person name="DeBarry J."/>
            <person name="Dreyer I."/>
            <person name="Elias M."/>
            <person name="Engstrom E.M."/>
            <person name="Estelle M."/>
            <person name="Feng L."/>
            <person name="Finet C."/>
            <person name="Floyd S.K."/>
            <person name="Frommer W.B."/>
            <person name="Fujita T."/>
            <person name="Gramzow L."/>
            <person name="Gutensohn M."/>
            <person name="Harholt J."/>
            <person name="Hattori M."/>
            <person name="Heyl A."/>
            <person name="Hirai T."/>
            <person name="Hiwatashi Y."/>
            <person name="Ishikawa M."/>
            <person name="Iwata M."/>
            <person name="Karol K.G."/>
            <person name="Koehler B."/>
            <person name="Kolukisaoglu U."/>
            <person name="Kubo M."/>
            <person name="Kurata T."/>
            <person name="Lalonde S."/>
            <person name="Li K."/>
            <person name="Li Y."/>
            <person name="Litt A."/>
            <person name="Lyons E."/>
            <person name="Manning G."/>
            <person name="Maruyama T."/>
            <person name="Michael T.P."/>
            <person name="Mikami K."/>
            <person name="Miyazaki S."/>
            <person name="Morinaga S."/>
            <person name="Murata T."/>
            <person name="Mueller-Roeber B."/>
            <person name="Nelson D.R."/>
            <person name="Obara M."/>
            <person name="Oguri Y."/>
            <person name="Olmstead R.G."/>
            <person name="Onodera N."/>
            <person name="Petersen B.L."/>
            <person name="Pils B."/>
            <person name="Prigge M."/>
            <person name="Rensing S.A."/>
            <person name="Riano-Pachon D.M."/>
            <person name="Roberts A.W."/>
            <person name="Sato Y."/>
            <person name="Scheller H.V."/>
            <person name="Schulz B."/>
            <person name="Schulz C."/>
            <person name="Shakirov E.V."/>
            <person name="Shibagaki N."/>
            <person name="Shinohara N."/>
            <person name="Shippen D.E."/>
            <person name="Soerensen I."/>
            <person name="Sotooka R."/>
            <person name="Sugimoto N."/>
            <person name="Sugita M."/>
            <person name="Sumikawa N."/>
            <person name="Tanurdzic M."/>
            <person name="Theissen G."/>
            <person name="Ulvskov P."/>
            <person name="Wakazuki S."/>
            <person name="Weng J.K."/>
            <person name="Willats W.W."/>
            <person name="Wipf D."/>
            <person name="Wolf P.G."/>
            <person name="Yang L."/>
            <person name="Zimmer A.D."/>
            <person name="Zhu Q."/>
            <person name="Mitros T."/>
            <person name="Hellsten U."/>
            <person name="Loque D."/>
            <person name="Otillar R."/>
            <person name="Salamov A."/>
            <person name="Schmutz J."/>
            <person name="Shapiro H."/>
            <person name="Lindquist E."/>
            <person name="Lucas S."/>
            <person name="Rokhsar D."/>
            <person name="Grigoriev I.V."/>
        </authorList>
    </citation>
    <scope>NUCLEOTIDE SEQUENCE [LARGE SCALE GENOMIC DNA]</scope>
</reference>
<keyword evidence="8" id="KW-1185">Reference proteome</keyword>
<proteinExistence type="predicted"/>
<dbReference type="Gene3D" id="1.10.510.10">
    <property type="entry name" value="Transferase(Phosphotransferase) domain 1"/>
    <property type="match status" value="1"/>
</dbReference>
<sequence length="310" mass="34270">MACEFGEDDCGELLKLYRRGKKLGSGGEGQVYLLSARRRAGKKYAGKSVKSMRNAENEARLMSKLRVCPGVVAFEDFVREREAGRCYGTIVMELCGPSLAERLIQGGAVTEEEAAKTIKTLAETLKWMHLRGVVHRDLKPHNIFQRLNTSAVDEVVIGDFGMATDKQWDMQQYCGTAKYMAPEVVAVKSDGARGPRASYTAAVDVWGLGVIAYELLSGYRSRVEFDFLRARAFPSDLASCEAEDLIQGMLAVEQSKRVTLDAVLAHPWIVKHCGSGEILTAMPYRRRHCGVKRKFSGIGKDLIVKKILAG</sequence>
<keyword evidence="4" id="KW-0418">Kinase</keyword>
<dbReference type="GO" id="GO:0044773">
    <property type="term" value="P:mitotic DNA damage checkpoint signaling"/>
    <property type="evidence" value="ECO:0000318"/>
    <property type="project" value="GO_Central"/>
</dbReference>
<dbReference type="InterPro" id="IPR011009">
    <property type="entry name" value="Kinase-like_dom_sf"/>
</dbReference>
<dbReference type="EMBL" id="GL377631">
    <property type="protein sequence ID" value="EFJ13718.1"/>
    <property type="molecule type" value="Genomic_DNA"/>
</dbReference>
<evidence type="ECO:0000256" key="2">
    <source>
        <dbReference type="ARBA" id="ARBA00022679"/>
    </source>
</evidence>
<evidence type="ECO:0000256" key="3">
    <source>
        <dbReference type="ARBA" id="ARBA00022741"/>
    </source>
</evidence>
<dbReference type="HOGENOM" id="CLU_000288_63_0_1"/>
<dbReference type="GO" id="GO:0005634">
    <property type="term" value="C:nucleus"/>
    <property type="evidence" value="ECO:0000318"/>
    <property type="project" value="GO_Central"/>
</dbReference>
<keyword evidence="2" id="KW-0808">Transferase</keyword>
<evidence type="ECO:0000313" key="7">
    <source>
        <dbReference type="EMBL" id="EFJ13718.1"/>
    </source>
</evidence>
<dbReference type="PROSITE" id="PS50011">
    <property type="entry name" value="PROTEIN_KINASE_DOM"/>
    <property type="match status" value="1"/>
</dbReference>
<name>D8SP51_SELML</name>
<dbReference type="PANTHER" id="PTHR24349">
    <property type="entry name" value="SERINE/THREONINE-PROTEIN KINASE"/>
    <property type="match status" value="1"/>
</dbReference>
<dbReference type="OrthoDB" id="10252171at2759"/>
<dbReference type="GO" id="GO:0005524">
    <property type="term" value="F:ATP binding"/>
    <property type="evidence" value="ECO:0007669"/>
    <property type="project" value="UniProtKB-KW"/>
</dbReference>
<dbReference type="GO" id="GO:0005737">
    <property type="term" value="C:cytoplasm"/>
    <property type="evidence" value="ECO:0000318"/>
    <property type="project" value="GO_Central"/>
</dbReference>
<dbReference type="Proteomes" id="UP000001514">
    <property type="component" value="Unassembled WGS sequence"/>
</dbReference>
<accession>D8SP51</accession>
<dbReference type="STRING" id="88036.D8SP51"/>
<evidence type="ECO:0000313" key="8">
    <source>
        <dbReference type="Proteomes" id="UP000001514"/>
    </source>
</evidence>